<keyword evidence="3" id="KW-1185">Reference proteome</keyword>
<reference evidence="2" key="1">
    <citation type="submission" date="2011-02" db="EMBL/GenBank/DDBJ databases">
        <title>The genome of the leaf-cutting ant Acromyrmex echinatior suggests key adaptations to social evolution and fungus farming.</title>
        <authorList>
            <person name="Nygaard S."/>
            <person name="Zhang G."/>
        </authorList>
    </citation>
    <scope>NUCLEOTIDE SEQUENCE</scope>
</reference>
<feature type="compositionally biased region" description="Low complexity" evidence="1">
    <location>
        <begin position="17"/>
        <end position="26"/>
    </location>
</feature>
<sequence>MLETTGGPCFRASNDLAGATRRAGGTDADDGCGEGTGAYPGTVPSGMTSPSSLVDVVQSKGQHPKAHLLDMGSLFSTSLSPHV</sequence>
<dbReference type="EMBL" id="GL888911">
    <property type="protein sequence ID" value="EGI57401.1"/>
    <property type="molecule type" value="Genomic_DNA"/>
</dbReference>
<evidence type="ECO:0000256" key="1">
    <source>
        <dbReference type="SAM" id="MobiDB-lite"/>
    </source>
</evidence>
<evidence type="ECO:0000313" key="2">
    <source>
        <dbReference type="EMBL" id="EGI57401.1"/>
    </source>
</evidence>
<organism evidence="3">
    <name type="scientific">Acromyrmex echinatior</name>
    <name type="common">Panamanian leafcutter ant</name>
    <name type="synonym">Acromyrmex octospinosus echinatior</name>
    <dbReference type="NCBI Taxonomy" id="103372"/>
    <lineage>
        <taxon>Eukaryota</taxon>
        <taxon>Metazoa</taxon>
        <taxon>Ecdysozoa</taxon>
        <taxon>Arthropoda</taxon>
        <taxon>Hexapoda</taxon>
        <taxon>Insecta</taxon>
        <taxon>Pterygota</taxon>
        <taxon>Neoptera</taxon>
        <taxon>Endopterygota</taxon>
        <taxon>Hymenoptera</taxon>
        <taxon>Apocrita</taxon>
        <taxon>Aculeata</taxon>
        <taxon>Formicoidea</taxon>
        <taxon>Formicidae</taxon>
        <taxon>Myrmicinae</taxon>
        <taxon>Acromyrmex</taxon>
    </lineage>
</organism>
<dbReference type="Proteomes" id="UP000007755">
    <property type="component" value="Unassembled WGS sequence"/>
</dbReference>
<dbReference type="AlphaFoldDB" id="F4X820"/>
<name>F4X820_ACREC</name>
<proteinExistence type="predicted"/>
<evidence type="ECO:0000313" key="3">
    <source>
        <dbReference type="Proteomes" id="UP000007755"/>
    </source>
</evidence>
<feature type="region of interest" description="Disordered" evidence="1">
    <location>
        <begin position="1"/>
        <end position="52"/>
    </location>
</feature>
<gene>
    <name evidence="2" type="ORF">G5I_14556</name>
</gene>
<accession>F4X820</accession>
<dbReference type="InParanoid" id="F4X820"/>
<protein>
    <submittedName>
        <fullName evidence="2">Uncharacterized protein</fullName>
    </submittedName>
</protein>